<organism evidence="1 2">
    <name type="scientific">Vineibacter terrae</name>
    <dbReference type="NCBI Taxonomy" id="2586908"/>
    <lineage>
        <taxon>Bacteria</taxon>
        <taxon>Pseudomonadati</taxon>
        <taxon>Pseudomonadota</taxon>
        <taxon>Alphaproteobacteria</taxon>
        <taxon>Hyphomicrobiales</taxon>
        <taxon>Vineibacter</taxon>
    </lineage>
</organism>
<evidence type="ECO:0000313" key="2">
    <source>
        <dbReference type="Proteomes" id="UP000321638"/>
    </source>
</evidence>
<dbReference type="RefSeq" id="WP_147850680.1">
    <property type="nucleotide sequence ID" value="NZ_VDUZ01000043.1"/>
</dbReference>
<dbReference type="Proteomes" id="UP000321638">
    <property type="component" value="Unassembled WGS sequence"/>
</dbReference>
<dbReference type="AlphaFoldDB" id="A0A5C8PE84"/>
<reference evidence="1 2" key="1">
    <citation type="submission" date="2019-06" db="EMBL/GenBank/DDBJ databases">
        <title>New taxonomy in bacterial strain CC-CFT640, isolated from vineyard.</title>
        <authorList>
            <person name="Lin S.-Y."/>
            <person name="Tsai C.-F."/>
            <person name="Young C.-C."/>
        </authorList>
    </citation>
    <scope>NUCLEOTIDE SEQUENCE [LARGE SCALE GENOMIC DNA]</scope>
    <source>
        <strain evidence="1 2">CC-CFT640</strain>
    </source>
</reference>
<protein>
    <submittedName>
        <fullName evidence="1">Uncharacterized protein</fullName>
    </submittedName>
</protein>
<evidence type="ECO:0000313" key="1">
    <source>
        <dbReference type="EMBL" id="TXL71459.1"/>
    </source>
</evidence>
<proteinExistence type="predicted"/>
<keyword evidence="2" id="KW-1185">Reference proteome</keyword>
<name>A0A5C8PE84_9HYPH</name>
<dbReference type="EMBL" id="VDUZ01000043">
    <property type="protein sequence ID" value="TXL71459.1"/>
    <property type="molecule type" value="Genomic_DNA"/>
</dbReference>
<sequence>MPDALDRDLSFADLMVRIGYQLLAGVQAFWFGGPTQNPNEALAIVDDAARLRAARAYWTGTLAPWIADLSQLDAAPPPALTFSAAASDPDVIGTDAGRRGLHAEPMPDILLQDLGCMVALDEVAAFTAQLATFPGQTLLSLMRQVLQGQTASLTREVQAIGLQAARQVHELVRRFDYVTRLSMLPARHTVSFTELLALYRMEGNCCCAPPELSFPHGPLTLTRTGTCRTPDVIRDRGAAAADKSASRPGWLLVISASLLTTGADEDFRLKLAQENLNWIGGLDALTTWSLQPGDELREIAEADFRSNSARAASLTRRSRLAVVNRPTYDRLLETLWMSALETQDSLPALGPSLDAAYAELNELMRLHKARAEPTAANPERLFLLSDDYGNATFAALKAAARWYRSRLNPLSLLAWRDRAADPTVPRFGPFTAYLRYHLGDVLFMGCVIRVLKDLLRLRSKWEAEPAASGWRSAIPDASWLPALLDNAGWTQGTASAHAAALQAADRFWSQNAVYYNPPGTGFDPTLPAGELVWRTVGVQQAWRAAGGVPPWFPPIAAPDAVALQAADTVNTVMTIIRDNGLVPALDAALEYSLQRQVFSLPAMQGHSNLKKSFAVAENFRRLQLYLEAARDHAGLDINGA</sequence>
<gene>
    <name evidence="1" type="ORF">FHP25_29975</name>
</gene>
<accession>A0A5C8PE84</accession>
<comment type="caution">
    <text evidence="1">The sequence shown here is derived from an EMBL/GenBank/DDBJ whole genome shotgun (WGS) entry which is preliminary data.</text>
</comment>